<dbReference type="InterPro" id="IPR051719">
    <property type="entry name" value="CASTOR_mTORC1"/>
</dbReference>
<sequence>MNLELVLLQESFGVCRLESSSRIPEWAMRGEFFSITRTNQELSIVALEESIPMGVKAERGWRVLGILGVLDFSLVGVIAEISSILAQESISIFVVSTYDTDYILVREDRVYKAIHALGGAGYRVKGE</sequence>
<dbReference type="EMBL" id="BX571660">
    <property type="protein sequence ID" value="CAE10472.1"/>
    <property type="molecule type" value="Genomic_DNA"/>
</dbReference>
<dbReference type="PIRSF" id="PIRSF008459">
    <property type="entry name" value="UCP008459"/>
    <property type="match status" value="1"/>
</dbReference>
<dbReference type="STRING" id="273121.WS1407"/>
<evidence type="ECO:0000259" key="2">
    <source>
        <dbReference type="Pfam" id="PF21631"/>
    </source>
</evidence>
<dbReference type="HOGENOM" id="CLU_130568_0_0_7"/>
<dbReference type="RefSeq" id="WP_011139257.1">
    <property type="nucleotide sequence ID" value="NC_005090.1"/>
</dbReference>
<evidence type="ECO:0000259" key="1">
    <source>
        <dbReference type="Pfam" id="PF13840"/>
    </source>
</evidence>
<gene>
    <name evidence="3" type="ordered locus">WS1407</name>
</gene>
<dbReference type="Pfam" id="PF21631">
    <property type="entry name" value="A9CJY8-like_N"/>
    <property type="match status" value="1"/>
</dbReference>
<dbReference type="InterPro" id="IPR049447">
    <property type="entry name" value="A9CJY8-like_N"/>
</dbReference>
<dbReference type="PANTHER" id="PTHR31131">
    <property type="entry name" value="CHROMOSOME 1, WHOLE GENOME SHOTGUN SEQUENCE"/>
    <property type="match status" value="1"/>
</dbReference>
<organism evidence="4">
    <name type="scientific">Wolinella succinogenes (strain ATCC 29543 / DSM 1740 / CCUG 13145 / JCM 31913 / LMG 7466 / NCTC 11488 / FDC 602W)</name>
    <name type="common">Vibrio succinogenes</name>
    <dbReference type="NCBI Taxonomy" id="273121"/>
    <lineage>
        <taxon>Bacteria</taxon>
        <taxon>Pseudomonadati</taxon>
        <taxon>Campylobacterota</taxon>
        <taxon>Epsilonproteobacteria</taxon>
        <taxon>Campylobacterales</taxon>
        <taxon>Helicobacteraceae</taxon>
        <taxon>Wolinella</taxon>
    </lineage>
</organism>
<dbReference type="PANTHER" id="PTHR31131:SF6">
    <property type="entry name" value="CASTOR ACT DOMAIN-CONTAINING PROTEIN"/>
    <property type="match status" value="1"/>
</dbReference>
<dbReference type="SUPFAM" id="SSF55021">
    <property type="entry name" value="ACT-like"/>
    <property type="match status" value="2"/>
</dbReference>
<evidence type="ECO:0000313" key="4">
    <source>
        <dbReference type="Proteomes" id="UP000000422"/>
    </source>
</evidence>
<dbReference type="Pfam" id="PF13840">
    <property type="entry name" value="ACT_7"/>
    <property type="match status" value="1"/>
</dbReference>
<dbReference type="KEGG" id="wsu:WS1407"/>
<dbReference type="Proteomes" id="UP000000422">
    <property type="component" value="Chromosome"/>
</dbReference>
<dbReference type="AlphaFoldDB" id="Q7MRF0"/>
<dbReference type="InterPro" id="IPR045865">
    <property type="entry name" value="ACT-like_dom_sf"/>
</dbReference>
<dbReference type="eggNOG" id="COG3603">
    <property type="taxonomic scope" value="Bacteria"/>
</dbReference>
<reference evidence="3 4" key="1">
    <citation type="journal article" date="2003" name="Proc. Natl. Acad. Sci. U.S.A.">
        <title>Complete genome sequence and analysis of Wolinella succinogenes.</title>
        <authorList>
            <person name="Baar C."/>
            <person name="Eppinger M."/>
            <person name="Raddatz G."/>
            <person name="Simon JM."/>
            <person name="Lanz C."/>
            <person name="Klimmek O."/>
            <person name="Nandakumar R."/>
            <person name="Gross R."/>
            <person name="Rosinus A."/>
            <person name="Keller H."/>
            <person name="Jagtap P."/>
            <person name="Linke B."/>
            <person name="Meyer F."/>
            <person name="Lederer H."/>
            <person name="Schuster S.C."/>
        </authorList>
    </citation>
    <scope>NUCLEOTIDE SEQUENCE [LARGE SCALE GENOMIC DNA]</scope>
    <source>
        <strain evidence="4">ATCC 29543 / DSM 1740 / CCUG 13145 / JCM 31913 / LMG 7466 / NCTC 11488 / FDC 602W</strain>
    </source>
</reference>
<dbReference type="Gene3D" id="3.30.2130.10">
    <property type="entry name" value="VC0802-like"/>
    <property type="match status" value="1"/>
</dbReference>
<name>Q7MRF0_WOLSU</name>
<feature type="domain" description="CASTOR ACT" evidence="1">
    <location>
        <begin position="57"/>
        <end position="117"/>
    </location>
</feature>
<evidence type="ECO:0000313" key="3">
    <source>
        <dbReference type="EMBL" id="CAE10472.1"/>
    </source>
</evidence>
<accession>Q7MRF0</accession>
<dbReference type="InterPro" id="IPR016540">
    <property type="entry name" value="UCP008459"/>
</dbReference>
<feature type="domain" description="A9CJY8-like N-terminal" evidence="2">
    <location>
        <begin position="10"/>
        <end position="52"/>
    </location>
</feature>
<proteinExistence type="predicted"/>
<protein>
    <submittedName>
        <fullName evidence="3">Uncharacterized protein</fullName>
    </submittedName>
</protein>
<keyword evidence="4" id="KW-1185">Reference proteome</keyword>
<dbReference type="InterPro" id="IPR027795">
    <property type="entry name" value="CASTOR_ACT_dom"/>
</dbReference>